<reference evidence="1 2" key="1">
    <citation type="submission" date="2018-03" db="EMBL/GenBank/DDBJ databases">
        <title>Genomic Encyclopedia of Type Strains, Phase III (KMG-III): the genomes of soil and plant-associated and newly described type strains.</title>
        <authorList>
            <person name="Whitman W."/>
        </authorList>
    </citation>
    <scope>NUCLEOTIDE SEQUENCE [LARGE SCALE GENOMIC DNA]</scope>
    <source>
        <strain evidence="1 2">CGMCC 1.12484</strain>
    </source>
</reference>
<evidence type="ECO:0000313" key="1">
    <source>
        <dbReference type="EMBL" id="PRY70201.1"/>
    </source>
</evidence>
<dbReference type="OrthoDB" id="5147644at2"/>
<dbReference type="Proteomes" id="UP000237983">
    <property type="component" value="Unassembled WGS sequence"/>
</dbReference>
<proteinExistence type="predicted"/>
<gene>
    <name evidence="1" type="ORF">B0I08_101329</name>
</gene>
<dbReference type="RefSeq" id="WP_106209155.1">
    <property type="nucleotide sequence ID" value="NZ_PVTL01000001.1"/>
</dbReference>
<evidence type="ECO:0000313" key="2">
    <source>
        <dbReference type="Proteomes" id="UP000237983"/>
    </source>
</evidence>
<sequence>MITASPLNPLGPFWAADKPAGTFTVQLDNDSEEIPYTTATALFRDTASGYSFTIASTPIVEDEIDFAWPVFNSSGLYEILVTLADATGHKVRLNALPLVIQAADGWHTLDSARSQWIDAPDPDDVLFILLESAKTQCLAFAPNLEAAAQWVPAHYKQAQLMQARALWQSTKANASDSINAEGFTVTVFPMDRTVKNLLRPKRGVPSVF</sequence>
<protein>
    <submittedName>
        <fullName evidence="1">Uncharacterized protein</fullName>
    </submittedName>
</protein>
<keyword evidence="2" id="KW-1185">Reference proteome</keyword>
<organism evidence="1 2">
    <name type="scientific">Glaciihabitans tibetensis</name>
    <dbReference type="NCBI Taxonomy" id="1266600"/>
    <lineage>
        <taxon>Bacteria</taxon>
        <taxon>Bacillati</taxon>
        <taxon>Actinomycetota</taxon>
        <taxon>Actinomycetes</taxon>
        <taxon>Micrococcales</taxon>
        <taxon>Microbacteriaceae</taxon>
        <taxon>Glaciihabitans</taxon>
    </lineage>
</organism>
<accession>A0A2T0VJ06</accession>
<name>A0A2T0VJ06_9MICO</name>
<dbReference type="AlphaFoldDB" id="A0A2T0VJ06"/>
<comment type="caution">
    <text evidence="1">The sequence shown here is derived from an EMBL/GenBank/DDBJ whole genome shotgun (WGS) entry which is preliminary data.</text>
</comment>
<dbReference type="EMBL" id="PVTL01000001">
    <property type="protein sequence ID" value="PRY70201.1"/>
    <property type="molecule type" value="Genomic_DNA"/>
</dbReference>